<evidence type="ECO:0000256" key="1">
    <source>
        <dbReference type="ARBA" id="ARBA00004141"/>
    </source>
</evidence>
<keyword evidence="8" id="KW-1185">Reference proteome</keyword>
<evidence type="ECO:0000256" key="2">
    <source>
        <dbReference type="ARBA" id="ARBA00009694"/>
    </source>
</evidence>
<comment type="similarity">
    <text evidence="2">Belongs to the UPF0382 family.</text>
</comment>
<feature type="transmembrane region" description="Helical" evidence="6">
    <location>
        <begin position="104"/>
        <end position="125"/>
    </location>
</feature>
<evidence type="ECO:0000256" key="3">
    <source>
        <dbReference type="ARBA" id="ARBA00022692"/>
    </source>
</evidence>
<organism evidence="7 8">
    <name type="scientific">Marinobacterium aestuarii</name>
    <dbReference type="NCBI Taxonomy" id="1821621"/>
    <lineage>
        <taxon>Bacteria</taxon>
        <taxon>Pseudomonadati</taxon>
        <taxon>Pseudomonadota</taxon>
        <taxon>Gammaproteobacteria</taxon>
        <taxon>Oceanospirillales</taxon>
        <taxon>Oceanospirillaceae</taxon>
        <taxon>Marinobacterium</taxon>
    </lineage>
</organism>
<proteinExistence type="inferred from homology"/>
<reference evidence="7 8" key="2">
    <citation type="journal article" date="2018" name="Int. J. Syst. Evol. Microbiol.">
        <title>Marinobacterium aestuarii sp. nov., a benzene-degrading marine bacterium isolated from estuary sediment.</title>
        <authorList>
            <person name="Bae S.S."/>
            <person name="Jung J."/>
            <person name="Chung D."/>
            <person name="Baek K."/>
        </authorList>
    </citation>
    <scope>NUCLEOTIDE SEQUENCE [LARGE SCALE GENOMIC DNA]</scope>
    <source>
        <strain evidence="7 8">ST58-10</strain>
    </source>
</reference>
<sequence>MNTVISLRLVALSGFCAVALGAFGSHGLRGRLTPDMLDVFQTAVSYQFYHSLAWLAVVLLGLQQPSRWLRLGGICFGLGILLFCGSLYILALSGIRWLGAVTPLGGLAFLAGWLMLGLAACRFSASKQ</sequence>
<dbReference type="Pfam" id="PF04241">
    <property type="entry name" value="DUF423"/>
    <property type="match status" value="1"/>
</dbReference>
<feature type="transmembrane region" description="Helical" evidence="6">
    <location>
        <begin position="43"/>
        <end position="62"/>
    </location>
</feature>
<name>A0A1A9ET44_9GAMM</name>
<dbReference type="KEGG" id="mars:A8C75_00410"/>
<evidence type="ECO:0008006" key="9">
    <source>
        <dbReference type="Google" id="ProtNLM"/>
    </source>
</evidence>
<evidence type="ECO:0000313" key="7">
    <source>
        <dbReference type="EMBL" id="ANG61065.1"/>
    </source>
</evidence>
<dbReference type="OrthoDB" id="9802121at2"/>
<reference evidence="8" key="1">
    <citation type="submission" date="2016-05" db="EMBL/GenBank/DDBJ databases">
        <authorList>
            <person name="Baek K."/>
            <person name="Yang S.-J."/>
        </authorList>
    </citation>
    <scope>NUCLEOTIDE SEQUENCE [LARGE SCALE GENOMIC DNA]</scope>
    <source>
        <strain evidence="8">ST58-10</strain>
    </source>
</reference>
<dbReference type="EMBL" id="CP015839">
    <property type="protein sequence ID" value="ANG61065.1"/>
    <property type="molecule type" value="Genomic_DNA"/>
</dbReference>
<evidence type="ECO:0000313" key="8">
    <source>
        <dbReference type="Proteomes" id="UP000078070"/>
    </source>
</evidence>
<dbReference type="InterPro" id="IPR006696">
    <property type="entry name" value="DUF423"/>
</dbReference>
<feature type="transmembrane region" description="Helical" evidence="6">
    <location>
        <begin position="74"/>
        <end position="98"/>
    </location>
</feature>
<dbReference type="Proteomes" id="UP000078070">
    <property type="component" value="Chromosome"/>
</dbReference>
<dbReference type="AlphaFoldDB" id="A0A1A9ET44"/>
<dbReference type="PANTHER" id="PTHR43461:SF1">
    <property type="entry name" value="TRANSMEMBRANE PROTEIN 256"/>
    <property type="match status" value="1"/>
</dbReference>
<dbReference type="STRING" id="1821621.A8C75_00410"/>
<dbReference type="RefSeq" id="WP_067376526.1">
    <property type="nucleotide sequence ID" value="NZ_CP015839.1"/>
</dbReference>
<gene>
    <name evidence="7" type="ORF">A8C75_00410</name>
</gene>
<keyword evidence="3 6" id="KW-0812">Transmembrane</keyword>
<dbReference type="GO" id="GO:0005886">
    <property type="term" value="C:plasma membrane"/>
    <property type="evidence" value="ECO:0007669"/>
    <property type="project" value="TreeGrafter"/>
</dbReference>
<evidence type="ECO:0000256" key="4">
    <source>
        <dbReference type="ARBA" id="ARBA00022989"/>
    </source>
</evidence>
<dbReference type="PANTHER" id="PTHR43461">
    <property type="entry name" value="TRANSMEMBRANE PROTEIN 256"/>
    <property type="match status" value="1"/>
</dbReference>
<evidence type="ECO:0000256" key="6">
    <source>
        <dbReference type="SAM" id="Phobius"/>
    </source>
</evidence>
<keyword evidence="4 6" id="KW-1133">Transmembrane helix</keyword>
<keyword evidence="5 6" id="KW-0472">Membrane</keyword>
<comment type="subcellular location">
    <subcellularLocation>
        <location evidence="1">Membrane</location>
        <topology evidence="1">Multi-pass membrane protein</topology>
    </subcellularLocation>
</comment>
<accession>A0A1A9ET44</accession>
<protein>
    <recommendedName>
        <fullName evidence="9">DUF423 domain-containing protein</fullName>
    </recommendedName>
</protein>
<evidence type="ECO:0000256" key="5">
    <source>
        <dbReference type="ARBA" id="ARBA00023136"/>
    </source>
</evidence>